<dbReference type="InterPro" id="IPR017896">
    <property type="entry name" value="4Fe4S_Fe-S-bd"/>
</dbReference>
<keyword evidence="8" id="KW-1278">Translocase</keyword>
<accession>A0A178MSV7</accession>
<dbReference type="GO" id="GO:0046872">
    <property type="term" value="F:metal ion binding"/>
    <property type="evidence" value="ECO:0007669"/>
    <property type="project" value="UniProtKB-KW"/>
</dbReference>
<dbReference type="Gene3D" id="3.40.50.11540">
    <property type="entry name" value="NADH-ubiquinone oxidoreductase 51kDa subunit"/>
    <property type="match status" value="1"/>
</dbReference>
<comment type="subunit">
    <text evidence="8">The complex is composed of six subunits: RnfA, RnfB, RnfC, RnfD, RnfE and RnfG.</text>
</comment>
<dbReference type="NCBIfam" id="NF003454">
    <property type="entry name" value="PRK05035.1"/>
    <property type="match status" value="1"/>
</dbReference>
<keyword evidence="6 8" id="KW-0408">Iron</keyword>
<keyword evidence="8" id="KW-0472">Membrane</keyword>
<dbReference type="InterPro" id="IPR011538">
    <property type="entry name" value="Nuo51_FMN-bd"/>
</dbReference>
<keyword evidence="12" id="KW-1185">Reference proteome</keyword>
<dbReference type="GO" id="GO:0022900">
    <property type="term" value="P:electron transport chain"/>
    <property type="evidence" value="ECO:0007669"/>
    <property type="project" value="UniProtKB-UniRule"/>
</dbReference>
<dbReference type="Pfam" id="PF01512">
    <property type="entry name" value="Complex1_51K"/>
    <property type="match status" value="1"/>
</dbReference>
<reference evidence="11 12" key="1">
    <citation type="submission" date="2016-04" db="EMBL/GenBank/DDBJ databases">
        <title>Draft genome sequence of freshwater magnetotactic bacteria Magnetospirillum marisnigri SP-1 and Magnetospirillum moscoviense BB-1.</title>
        <authorList>
            <person name="Koziaeva V."/>
            <person name="Dziuba M.V."/>
            <person name="Ivanov T.M."/>
            <person name="Kuznetsov B."/>
            <person name="Grouzdev D.S."/>
        </authorList>
    </citation>
    <scope>NUCLEOTIDE SEQUENCE [LARGE SCALE GENOMIC DNA]</scope>
    <source>
        <strain evidence="11 12">SP-1</strain>
    </source>
</reference>
<comment type="cofactor">
    <cofactor evidence="8">
        <name>[4Fe-4S] cluster</name>
        <dbReference type="ChEBI" id="CHEBI:49883"/>
    </cofactor>
    <text evidence="8">Binds 2 [4Fe-4S] clusters per subunit.</text>
</comment>
<dbReference type="PANTHER" id="PTHR43034">
    <property type="entry name" value="ION-TRANSLOCATING OXIDOREDUCTASE COMPLEX SUBUNIT C"/>
    <property type="match status" value="1"/>
</dbReference>
<evidence type="ECO:0000259" key="10">
    <source>
        <dbReference type="PROSITE" id="PS51379"/>
    </source>
</evidence>
<dbReference type="RefSeq" id="WP_068490780.1">
    <property type="nucleotide sequence ID" value="NZ_LWQT01000043.1"/>
</dbReference>
<dbReference type="STRING" id="1285242.A6A04_15630"/>
<evidence type="ECO:0000256" key="9">
    <source>
        <dbReference type="SAM" id="Coils"/>
    </source>
</evidence>
<protein>
    <recommendedName>
        <fullName evidence="8">Ion-translocating oxidoreductase complex subunit C</fullName>
        <ecNumber evidence="8">7.-.-.-</ecNumber>
    </recommendedName>
    <alternativeName>
        <fullName evidence="8">Rnf electron transport complex subunit C</fullName>
    </alternativeName>
</protein>
<dbReference type="OrthoDB" id="9767754at2"/>
<dbReference type="PANTHER" id="PTHR43034:SF2">
    <property type="entry name" value="ION-TRANSLOCATING OXIDOREDUCTASE COMPLEX SUBUNIT C"/>
    <property type="match status" value="1"/>
</dbReference>
<dbReference type="GO" id="GO:0051539">
    <property type="term" value="F:4 iron, 4 sulfur cluster binding"/>
    <property type="evidence" value="ECO:0007669"/>
    <property type="project" value="UniProtKB-KW"/>
</dbReference>
<feature type="binding site" evidence="8">
    <location>
        <position position="371"/>
    </location>
    <ligand>
        <name>[4Fe-4S] cluster</name>
        <dbReference type="ChEBI" id="CHEBI:49883"/>
        <label>1</label>
    </ligand>
</feature>
<dbReference type="Pfam" id="PF10531">
    <property type="entry name" value="SLBB"/>
    <property type="match status" value="1"/>
</dbReference>
<feature type="binding site" evidence="8">
    <location>
        <position position="374"/>
    </location>
    <ligand>
        <name>[4Fe-4S] cluster</name>
        <dbReference type="ChEBI" id="CHEBI:49883"/>
        <label>1</label>
    </ligand>
</feature>
<dbReference type="GO" id="GO:0005886">
    <property type="term" value="C:plasma membrane"/>
    <property type="evidence" value="ECO:0007669"/>
    <property type="project" value="UniProtKB-SubCell"/>
</dbReference>
<evidence type="ECO:0000313" key="12">
    <source>
        <dbReference type="Proteomes" id="UP000078428"/>
    </source>
</evidence>
<dbReference type="HAMAP" id="MF_00461">
    <property type="entry name" value="RsxC_RnfC"/>
    <property type="match status" value="1"/>
</dbReference>
<keyword evidence="1 8" id="KW-0813">Transport</keyword>
<keyword evidence="7 8" id="KW-0411">Iron-sulfur</keyword>
<dbReference type="SUPFAM" id="SSF142019">
    <property type="entry name" value="Nqo1 FMN-binding domain-like"/>
    <property type="match status" value="1"/>
</dbReference>
<evidence type="ECO:0000256" key="3">
    <source>
        <dbReference type="ARBA" id="ARBA00022723"/>
    </source>
</evidence>
<dbReference type="EC" id="7.-.-.-" evidence="8"/>
<dbReference type="InterPro" id="IPR037225">
    <property type="entry name" value="Nuo51_FMN-bd_sf"/>
</dbReference>
<feature type="binding site" evidence="8">
    <location>
        <position position="407"/>
    </location>
    <ligand>
        <name>[4Fe-4S] cluster</name>
        <dbReference type="ChEBI" id="CHEBI:49883"/>
        <label>2</label>
    </ligand>
</feature>
<dbReference type="InterPro" id="IPR026902">
    <property type="entry name" value="RnfC_N"/>
</dbReference>
<evidence type="ECO:0000256" key="8">
    <source>
        <dbReference type="HAMAP-Rule" id="MF_00461"/>
    </source>
</evidence>
<dbReference type="InterPro" id="IPR017900">
    <property type="entry name" value="4Fe4S_Fe_S_CS"/>
</dbReference>
<feature type="binding site" evidence="8">
    <location>
        <position position="368"/>
    </location>
    <ligand>
        <name>[4Fe-4S] cluster</name>
        <dbReference type="ChEBI" id="CHEBI:49883"/>
        <label>1</label>
    </ligand>
</feature>
<evidence type="ECO:0000313" key="11">
    <source>
        <dbReference type="EMBL" id="OAN52730.1"/>
    </source>
</evidence>
<comment type="caution">
    <text evidence="11">The sequence shown here is derived from an EMBL/GenBank/DDBJ whole genome shotgun (WGS) entry which is preliminary data.</text>
</comment>
<evidence type="ECO:0000256" key="2">
    <source>
        <dbReference type="ARBA" id="ARBA00022485"/>
    </source>
</evidence>
<dbReference type="Gene3D" id="3.30.70.3270">
    <property type="match status" value="1"/>
</dbReference>
<evidence type="ECO:0000256" key="4">
    <source>
        <dbReference type="ARBA" id="ARBA00022737"/>
    </source>
</evidence>
<feature type="domain" description="4Fe-4S ferredoxin-type" evidence="10">
    <location>
        <begin position="398"/>
        <end position="427"/>
    </location>
</feature>
<dbReference type="Pfam" id="PF12838">
    <property type="entry name" value="Fer4_7"/>
    <property type="match status" value="1"/>
</dbReference>
<organism evidence="11 12">
    <name type="scientific">Paramagnetospirillum marisnigri</name>
    <dbReference type="NCBI Taxonomy" id="1285242"/>
    <lineage>
        <taxon>Bacteria</taxon>
        <taxon>Pseudomonadati</taxon>
        <taxon>Pseudomonadota</taxon>
        <taxon>Alphaproteobacteria</taxon>
        <taxon>Rhodospirillales</taxon>
        <taxon>Magnetospirillaceae</taxon>
        <taxon>Paramagnetospirillum</taxon>
    </lineage>
</organism>
<evidence type="ECO:0000256" key="1">
    <source>
        <dbReference type="ARBA" id="ARBA00022448"/>
    </source>
</evidence>
<comment type="function">
    <text evidence="8">Part of a membrane-bound complex that couples electron transfer with translocation of ions across the membrane.</text>
</comment>
<keyword evidence="8" id="KW-1003">Cell membrane</keyword>
<proteinExistence type="inferred from homology"/>
<name>A0A178MSV7_9PROT</name>
<dbReference type="Proteomes" id="UP000078428">
    <property type="component" value="Unassembled WGS sequence"/>
</dbReference>
<feature type="binding site" evidence="8">
    <location>
        <position position="417"/>
    </location>
    <ligand>
        <name>[4Fe-4S] cluster</name>
        <dbReference type="ChEBI" id="CHEBI:49883"/>
        <label>1</label>
    </ligand>
</feature>
<dbReference type="InterPro" id="IPR010208">
    <property type="entry name" value="Ion_transpt_RnfC/RsxC"/>
</dbReference>
<dbReference type="GO" id="GO:0009055">
    <property type="term" value="F:electron transfer activity"/>
    <property type="evidence" value="ECO:0007669"/>
    <property type="project" value="InterPro"/>
</dbReference>
<evidence type="ECO:0000256" key="5">
    <source>
        <dbReference type="ARBA" id="ARBA00022982"/>
    </source>
</evidence>
<sequence>MKLFPIMGGIHPEYRKELTSEKAIVALPLPEALYLPLQQHMGAPAGTTVEPGDLVKKGQLLARASGAISAAVHAPTSGRIEAITEITAPHPSGLPTLTIILVPDGKDEWAELPDAIADPFAVTPQVIRDRVAQSGIVGMGGATFPSAVKLGLGTSHKLEILLLNGAECEPYLTCDDRIMREHADAVVDGARIMAHALGAPKVIIAVETNKPQAIEALGKAAAAFDNVSVAPVPVQYPMGAERHLTQAITGRETPARKLTADVGVVVHNVATARAVHDAVRQGRPLLSRVVTVSGGAVAEPKNVEVLLGTKVTELLKFCGGAQGAKRFVSGGPMMGQPLPSLDVPVVKGTSGILGLTLAETKEAEPSPCIRCGSCVTYCPCGLVPVEMASFIRHEKLEEAAKIGVQDCVSCGSCSYICPSHIPLVHYFNYAKGRIAALDRERRKMEQTKALVEAHNARLERQAQAKREAAAKAKAAKEAAEAAAQAQSSTQGGASA</sequence>
<feature type="binding site" evidence="8">
    <location>
        <position position="413"/>
    </location>
    <ligand>
        <name>[4Fe-4S] cluster</name>
        <dbReference type="ChEBI" id="CHEBI:49883"/>
        <label>2</label>
    </ligand>
</feature>
<dbReference type="PROSITE" id="PS51379">
    <property type="entry name" value="4FE4S_FER_2"/>
    <property type="match status" value="2"/>
</dbReference>
<keyword evidence="9" id="KW-0175">Coiled coil</keyword>
<dbReference type="SUPFAM" id="SSF46548">
    <property type="entry name" value="alpha-helical ferredoxin"/>
    <property type="match status" value="1"/>
</dbReference>
<comment type="subcellular location">
    <subcellularLocation>
        <location evidence="8">Cell inner membrane</location>
        <topology evidence="8">Peripheral membrane protein</topology>
    </subcellularLocation>
</comment>
<evidence type="ECO:0000256" key="6">
    <source>
        <dbReference type="ARBA" id="ARBA00023004"/>
    </source>
</evidence>
<feature type="coiled-coil region" evidence="9">
    <location>
        <begin position="434"/>
        <end position="485"/>
    </location>
</feature>
<keyword evidence="5 8" id="KW-0249">Electron transport</keyword>
<feature type="binding site" evidence="8">
    <location>
        <position position="378"/>
    </location>
    <ligand>
        <name>[4Fe-4S] cluster</name>
        <dbReference type="ChEBI" id="CHEBI:49883"/>
        <label>2</label>
    </ligand>
</feature>
<keyword evidence="8" id="KW-0997">Cell inner membrane</keyword>
<keyword evidence="4 8" id="KW-0677">Repeat</keyword>
<dbReference type="Pfam" id="PF13375">
    <property type="entry name" value="RnfC_N"/>
    <property type="match status" value="1"/>
</dbReference>
<dbReference type="PROSITE" id="PS00198">
    <property type="entry name" value="4FE4S_FER_1"/>
    <property type="match status" value="1"/>
</dbReference>
<dbReference type="InterPro" id="IPR019554">
    <property type="entry name" value="Soluble_ligand-bd"/>
</dbReference>
<feature type="binding site" evidence="8">
    <location>
        <position position="410"/>
    </location>
    <ligand>
        <name>[4Fe-4S] cluster</name>
        <dbReference type="ChEBI" id="CHEBI:49883"/>
        <label>2</label>
    </ligand>
</feature>
<dbReference type="AlphaFoldDB" id="A0A178MSV7"/>
<dbReference type="NCBIfam" id="TIGR01945">
    <property type="entry name" value="rnfC"/>
    <property type="match status" value="1"/>
</dbReference>
<gene>
    <name evidence="8" type="primary">rnfC</name>
    <name evidence="11" type="ORF">A6A04_15630</name>
</gene>
<comment type="similarity">
    <text evidence="8">Belongs to the 4Fe4S bacterial-type ferredoxin family. RnfC subfamily.</text>
</comment>
<evidence type="ECO:0000256" key="7">
    <source>
        <dbReference type="ARBA" id="ARBA00023014"/>
    </source>
</evidence>
<keyword evidence="3 8" id="KW-0479">Metal-binding</keyword>
<dbReference type="EMBL" id="LWQT01000043">
    <property type="protein sequence ID" value="OAN52730.1"/>
    <property type="molecule type" value="Genomic_DNA"/>
</dbReference>
<feature type="domain" description="4Fe-4S ferredoxin-type" evidence="10">
    <location>
        <begin position="359"/>
        <end position="388"/>
    </location>
</feature>
<keyword evidence="2 8" id="KW-0004">4Fe-4S</keyword>